<sequence length="231" mass="25246">MERPAGWRQWDGADDGAWLRTLPLGGVAVRVLRPPMLLPCGSSVRAHQVYGGSGAMTVGCEVCGGCGRNREHGGGERRVEDSDATVEEGELRLFFERAIITRAFGAARESGVAVTCYPRPPPRARPLPRPLFDDSHFEEEGGRHFAARAACAFPASPAAISRTARDRKGAVTRESSVAMDELEIEEPLAQRRAGCQPRGAAIFLARRLRVYSPRISALSFYRVARLTLRNC</sequence>
<dbReference type="AlphaFoldDB" id="A0AAV7LAA5"/>
<dbReference type="Proteomes" id="UP001066276">
    <property type="component" value="Chromosome 11"/>
</dbReference>
<gene>
    <name evidence="1" type="ORF">NDU88_000482</name>
</gene>
<dbReference type="EMBL" id="JANPWB010000015">
    <property type="protein sequence ID" value="KAJ1087302.1"/>
    <property type="molecule type" value="Genomic_DNA"/>
</dbReference>
<keyword evidence="2" id="KW-1185">Reference proteome</keyword>
<name>A0AAV7LAA5_PLEWA</name>
<accession>A0AAV7LAA5</accession>
<organism evidence="1 2">
    <name type="scientific">Pleurodeles waltl</name>
    <name type="common">Iberian ribbed newt</name>
    <dbReference type="NCBI Taxonomy" id="8319"/>
    <lineage>
        <taxon>Eukaryota</taxon>
        <taxon>Metazoa</taxon>
        <taxon>Chordata</taxon>
        <taxon>Craniata</taxon>
        <taxon>Vertebrata</taxon>
        <taxon>Euteleostomi</taxon>
        <taxon>Amphibia</taxon>
        <taxon>Batrachia</taxon>
        <taxon>Caudata</taxon>
        <taxon>Salamandroidea</taxon>
        <taxon>Salamandridae</taxon>
        <taxon>Pleurodelinae</taxon>
        <taxon>Pleurodeles</taxon>
    </lineage>
</organism>
<evidence type="ECO:0000313" key="1">
    <source>
        <dbReference type="EMBL" id="KAJ1087302.1"/>
    </source>
</evidence>
<comment type="caution">
    <text evidence="1">The sequence shown here is derived from an EMBL/GenBank/DDBJ whole genome shotgun (WGS) entry which is preliminary data.</text>
</comment>
<reference evidence="1" key="1">
    <citation type="journal article" date="2022" name="bioRxiv">
        <title>Sequencing and chromosome-scale assembly of the giantPleurodeles waltlgenome.</title>
        <authorList>
            <person name="Brown T."/>
            <person name="Elewa A."/>
            <person name="Iarovenko S."/>
            <person name="Subramanian E."/>
            <person name="Araus A.J."/>
            <person name="Petzold A."/>
            <person name="Susuki M."/>
            <person name="Suzuki K.-i.T."/>
            <person name="Hayashi T."/>
            <person name="Toyoda A."/>
            <person name="Oliveira C."/>
            <person name="Osipova E."/>
            <person name="Leigh N.D."/>
            <person name="Simon A."/>
            <person name="Yun M.H."/>
        </authorList>
    </citation>
    <scope>NUCLEOTIDE SEQUENCE</scope>
    <source>
        <strain evidence="1">20211129_DDA</strain>
        <tissue evidence="1">Liver</tissue>
    </source>
</reference>
<proteinExistence type="predicted"/>
<protein>
    <submittedName>
        <fullName evidence="1">Uncharacterized protein</fullName>
    </submittedName>
</protein>
<evidence type="ECO:0000313" key="2">
    <source>
        <dbReference type="Proteomes" id="UP001066276"/>
    </source>
</evidence>